<keyword evidence="2" id="KW-1133">Transmembrane helix</keyword>
<name>A0AA38XY03_9EURO</name>
<reference evidence="3" key="1">
    <citation type="submission" date="2022-10" db="EMBL/GenBank/DDBJ databases">
        <title>Culturing micro-colonial fungi from biological soil crusts in the Mojave desert and describing Neophaeococcomyces mojavensis, and introducing the new genera and species Taxawa tesnikishii.</title>
        <authorList>
            <person name="Kurbessoian T."/>
            <person name="Stajich J.E."/>
        </authorList>
    </citation>
    <scope>NUCLEOTIDE SEQUENCE</scope>
    <source>
        <strain evidence="3">TK_35</strain>
    </source>
</reference>
<keyword evidence="4" id="KW-1185">Reference proteome</keyword>
<comment type="caution">
    <text evidence="3">The sequence shown here is derived from an EMBL/GenBank/DDBJ whole genome shotgun (WGS) entry which is preliminary data.</text>
</comment>
<evidence type="ECO:0000256" key="1">
    <source>
        <dbReference type="SAM" id="MobiDB-lite"/>
    </source>
</evidence>
<evidence type="ECO:0000313" key="3">
    <source>
        <dbReference type="EMBL" id="KAJ9626739.1"/>
    </source>
</evidence>
<dbReference type="EMBL" id="JAPDRN010000080">
    <property type="protein sequence ID" value="KAJ9626739.1"/>
    <property type="molecule type" value="Genomic_DNA"/>
</dbReference>
<keyword evidence="2" id="KW-0812">Transmembrane</keyword>
<feature type="compositionally biased region" description="Low complexity" evidence="1">
    <location>
        <begin position="170"/>
        <end position="183"/>
    </location>
</feature>
<feature type="compositionally biased region" description="Polar residues" evidence="1">
    <location>
        <begin position="31"/>
        <end position="40"/>
    </location>
</feature>
<protein>
    <submittedName>
        <fullName evidence="3">Uncharacterized protein</fullName>
    </submittedName>
</protein>
<organism evidence="3 4">
    <name type="scientific">Knufia peltigerae</name>
    <dbReference type="NCBI Taxonomy" id="1002370"/>
    <lineage>
        <taxon>Eukaryota</taxon>
        <taxon>Fungi</taxon>
        <taxon>Dikarya</taxon>
        <taxon>Ascomycota</taxon>
        <taxon>Pezizomycotina</taxon>
        <taxon>Eurotiomycetes</taxon>
        <taxon>Chaetothyriomycetidae</taxon>
        <taxon>Chaetothyriales</taxon>
        <taxon>Trichomeriaceae</taxon>
        <taxon>Knufia</taxon>
    </lineage>
</organism>
<feature type="compositionally biased region" description="Basic and acidic residues" evidence="1">
    <location>
        <begin position="224"/>
        <end position="238"/>
    </location>
</feature>
<keyword evidence="2" id="KW-0472">Membrane</keyword>
<dbReference type="Proteomes" id="UP001172681">
    <property type="component" value="Unassembled WGS sequence"/>
</dbReference>
<proteinExistence type="predicted"/>
<evidence type="ECO:0000313" key="4">
    <source>
        <dbReference type="Proteomes" id="UP001172681"/>
    </source>
</evidence>
<feature type="compositionally biased region" description="Low complexity" evidence="1">
    <location>
        <begin position="16"/>
        <end position="30"/>
    </location>
</feature>
<feature type="region of interest" description="Disordered" evidence="1">
    <location>
        <begin position="170"/>
        <end position="277"/>
    </location>
</feature>
<feature type="region of interest" description="Disordered" evidence="1">
    <location>
        <begin position="1"/>
        <end position="43"/>
    </location>
</feature>
<accession>A0AA38XY03</accession>
<feature type="transmembrane region" description="Helical" evidence="2">
    <location>
        <begin position="58"/>
        <end position="80"/>
    </location>
</feature>
<feature type="compositionally biased region" description="Low complexity" evidence="1">
    <location>
        <begin position="194"/>
        <end position="205"/>
    </location>
</feature>
<evidence type="ECO:0000256" key="2">
    <source>
        <dbReference type="SAM" id="Phobius"/>
    </source>
</evidence>
<dbReference type="AlphaFoldDB" id="A0AA38XY03"/>
<sequence length="277" mass="29228">MAPSPRNRFNNNYQPDDIISHNIGDSSSSSPLTGANTISRNRNDHNNHLNSGLSKGTVIGIIVAGVVVILAIVAVVIVRLRRRRTGGSYRAANAGGGFNTREAPIKETEEVKPGHENEPENAATQGLLGHADAPAIVAWDADEDRELQNAGGTQDGFAYGRGGMIQRPRPASVASFSSLSTSMAPPPRYEEATASSSSSGSGAAARRNSDGGLRPSMLDDGDQEVGRGRSPSRERGPSTDRAGGGGSRPRSVNGDRRRSVSRFTEEGMVDLNLISNR</sequence>
<gene>
    <name evidence="3" type="ORF">H2204_009884</name>
</gene>